<sequence length="413" mass="45788">MRRRLHRILRRMVLFTVRQLLLLRRVPRPGERPRVRVLLQHAHGMGGTIRTVLNLSGHLARDHDIEIVSVVRSKPEPFFPIPPNVHVRFADDRTAGPTFLARLLSRLPSVITPIGDPTFKRMNLYTDLRLLLILCGRSPSVLVGTRPSLNLLAAELAPRGTVSIGQDHMNLDAYHSNVRREITRSYHRLDALSVLTEHSRAAYTSLLQGSQVRIELIPNAVPKLAGGPSARDAKVILAAGRLTTQKGFDLLIQAYEPLAAEFPDWTLRIFGSGPQRAHLKTQIAEKGLKTQIALRGRTPHLADEMTRASIHVLSSRFEGLPMVIIEAMSKGLPVVAFDCPTGPAEMIIDGVDGVLVPAEDVQALTAALRKLMADAALRHRLGDQACRSSQAYDPDLIATRWTTLIRELITRPS</sequence>
<dbReference type="GO" id="GO:0016757">
    <property type="term" value="F:glycosyltransferase activity"/>
    <property type="evidence" value="ECO:0007669"/>
    <property type="project" value="InterPro"/>
</dbReference>
<evidence type="ECO:0000256" key="1">
    <source>
        <dbReference type="ARBA" id="ARBA00022679"/>
    </source>
</evidence>
<dbReference type="CDD" id="cd03820">
    <property type="entry name" value="GT4_AmsD-like"/>
    <property type="match status" value="1"/>
</dbReference>
<dbReference type="PANTHER" id="PTHR12526:SF627">
    <property type="entry name" value="D-RHAMNOSYLTRANSFERASE WBPZ"/>
    <property type="match status" value="1"/>
</dbReference>
<evidence type="ECO:0000259" key="2">
    <source>
        <dbReference type="Pfam" id="PF00534"/>
    </source>
</evidence>
<evidence type="ECO:0000313" key="4">
    <source>
        <dbReference type="Proteomes" id="UP000468735"/>
    </source>
</evidence>
<name>A0A6H9YRJ0_9ACTN</name>
<evidence type="ECO:0000313" key="3">
    <source>
        <dbReference type="EMBL" id="KAB2350732.1"/>
    </source>
</evidence>
<dbReference type="AlphaFoldDB" id="A0A6H9YRJ0"/>
<keyword evidence="1 3" id="KW-0808">Transferase</keyword>
<feature type="domain" description="Glycosyl transferase family 1" evidence="2">
    <location>
        <begin position="231"/>
        <end position="385"/>
    </location>
</feature>
<dbReference type="EMBL" id="WBMT01000003">
    <property type="protein sequence ID" value="KAB2350732.1"/>
    <property type="molecule type" value="Genomic_DNA"/>
</dbReference>
<comment type="caution">
    <text evidence="3">The sequence shown here is derived from an EMBL/GenBank/DDBJ whole genome shotgun (WGS) entry which is preliminary data.</text>
</comment>
<dbReference type="SUPFAM" id="SSF53756">
    <property type="entry name" value="UDP-Glycosyltransferase/glycogen phosphorylase"/>
    <property type="match status" value="1"/>
</dbReference>
<gene>
    <name evidence="3" type="ORF">F8566_07035</name>
</gene>
<dbReference type="Gene3D" id="3.40.50.2000">
    <property type="entry name" value="Glycogen Phosphorylase B"/>
    <property type="match status" value="2"/>
</dbReference>
<dbReference type="Pfam" id="PF00534">
    <property type="entry name" value="Glycos_transf_1"/>
    <property type="match status" value="1"/>
</dbReference>
<protein>
    <submittedName>
        <fullName evidence="3">Glycosyltransferase family 4 protein</fullName>
    </submittedName>
</protein>
<dbReference type="InterPro" id="IPR001296">
    <property type="entry name" value="Glyco_trans_1"/>
</dbReference>
<dbReference type="PANTHER" id="PTHR12526">
    <property type="entry name" value="GLYCOSYLTRANSFERASE"/>
    <property type="match status" value="1"/>
</dbReference>
<dbReference type="Proteomes" id="UP000468735">
    <property type="component" value="Unassembled WGS sequence"/>
</dbReference>
<proteinExistence type="predicted"/>
<dbReference type="RefSeq" id="WP_151559132.1">
    <property type="nucleotide sequence ID" value="NZ_WBMT01000003.1"/>
</dbReference>
<keyword evidence="4" id="KW-1185">Reference proteome</keyword>
<accession>A0A6H9YRJ0</accession>
<organism evidence="3 4">
    <name type="scientific">Actinomadura rudentiformis</name>
    <dbReference type="NCBI Taxonomy" id="359158"/>
    <lineage>
        <taxon>Bacteria</taxon>
        <taxon>Bacillati</taxon>
        <taxon>Actinomycetota</taxon>
        <taxon>Actinomycetes</taxon>
        <taxon>Streptosporangiales</taxon>
        <taxon>Thermomonosporaceae</taxon>
        <taxon>Actinomadura</taxon>
    </lineage>
</organism>
<reference evidence="3 4" key="1">
    <citation type="submission" date="2019-09" db="EMBL/GenBank/DDBJ databases">
        <title>Actinomadura physcomitrii sp. nov., a novel actinomycete isolated from moss [Physcomitrium sphaericum (Ludw) Fuernr].</title>
        <authorList>
            <person name="Zhuang X."/>
            <person name="Liu C."/>
        </authorList>
    </citation>
    <scope>NUCLEOTIDE SEQUENCE [LARGE SCALE GENOMIC DNA]</scope>
    <source>
        <strain evidence="3 4">HMC1</strain>
    </source>
</reference>
<dbReference type="OrthoDB" id="570545at2"/>